<comment type="cofactor">
    <cofactor evidence="1">
        <name>Zn(2+)</name>
        <dbReference type="ChEBI" id="CHEBI:29105"/>
    </cofactor>
</comment>
<protein>
    <submittedName>
        <fullName evidence="5">3-keto-5-aminohexanoate cleavage protein</fullName>
    </submittedName>
</protein>
<dbReference type="InterPro" id="IPR013785">
    <property type="entry name" value="Aldolase_TIM"/>
</dbReference>
<keyword evidence="3" id="KW-0479">Metal-binding</keyword>
<evidence type="ECO:0000256" key="3">
    <source>
        <dbReference type="ARBA" id="ARBA00022723"/>
    </source>
</evidence>
<dbReference type="Pfam" id="PF05853">
    <property type="entry name" value="BKACE"/>
    <property type="match status" value="1"/>
</dbReference>
<evidence type="ECO:0000313" key="6">
    <source>
        <dbReference type="Proteomes" id="UP000318590"/>
    </source>
</evidence>
<comment type="caution">
    <text evidence="5">The sequence shown here is derived from an EMBL/GenBank/DDBJ whole genome shotgun (WGS) entry which is preliminary data.</text>
</comment>
<gene>
    <name evidence="5" type="ORF">FEV53_01520</name>
</gene>
<organism evidence="5 6">
    <name type="scientific">Palleronia caenipelagi</name>
    <dbReference type="NCBI Taxonomy" id="2489174"/>
    <lineage>
        <taxon>Bacteria</taxon>
        <taxon>Pseudomonadati</taxon>
        <taxon>Pseudomonadota</taxon>
        <taxon>Alphaproteobacteria</taxon>
        <taxon>Rhodobacterales</taxon>
        <taxon>Roseobacteraceae</taxon>
        <taxon>Palleronia</taxon>
    </lineage>
</organism>
<dbReference type="EMBL" id="VFSV01000002">
    <property type="protein sequence ID" value="TRD23264.1"/>
    <property type="molecule type" value="Genomic_DNA"/>
</dbReference>
<dbReference type="PANTHER" id="PTHR37418">
    <property type="entry name" value="3-KETO-5-AMINOHEXANOATE CLEAVAGE ENZYME-RELATED"/>
    <property type="match status" value="1"/>
</dbReference>
<dbReference type="Gene3D" id="3.20.20.70">
    <property type="entry name" value="Aldolase class I"/>
    <property type="match status" value="1"/>
</dbReference>
<evidence type="ECO:0000256" key="2">
    <source>
        <dbReference type="ARBA" id="ARBA00022679"/>
    </source>
</evidence>
<dbReference type="GO" id="GO:0043720">
    <property type="term" value="F:3-keto-5-aminohexanoate cleavage activity"/>
    <property type="evidence" value="ECO:0007669"/>
    <property type="project" value="InterPro"/>
</dbReference>
<sequence length="309" mass="32711">MPLTMNRNVFITCAVTGSGATQDRSPHVPRSPAEIAASAIDAAKAGAAVVHCHVRDPETGAPSRDPGLYREVTERIRDAEVDVVLNLTAGMGGDMVFGPVEAPLPLNATETDMIGASARMAHIAECLPEICTLDCGTMNFAEADYVMTNTPGMLRAMGAMMTELGVRPEIEAFDTGHLWFAKELVRDGTLTGPALVQLCMGVPWGAPNDIHTFMAMVNAIPEDWTWSAFSLGRDQMPYVAQSVLAGGNVRVGLEDNLFLDKGVLATNAQLVERAVTVIEGMGARVVGPDAVRAQLGLTKRAPLARGAVA</sequence>
<evidence type="ECO:0000313" key="5">
    <source>
        <dbReference type="EMBL" id="TRD23264.1"/>
    </source>
</evidence>
<dbReference type="GO" id="GO:0046872">
    <property type="term" value="F:metal ion binding"/>
    <property type="evidence" value="ECO:0007669"/>
    <property type="project" value="UniProtKB-KW"/>
</dbReference>
<reference evidence="5 6" key="1">
    <citation type="submission" date="2019-06" db="EMBL/GenBank/DDBJ databases">
        <title>Paenimaribius caenipelagi gen. nov., sp. nov., isolated from a tidal flat.</title>
        <authorList>
            <person name="Yoon J.-H."/>
        </authorList>
    </citation>
    <scope>NUCLEOTIDE SEQUENCE [LARGE SCALE GENOMIC DNA]</scope>
    <source>
        <strain evidence="5 6">JBTF-M29</strain>
    </source>
</reference>
<accession>A0A547QA76</accession>
<dbReference type="Proteomes" id="UP000318590">
    <property type="component" value="Unassembled WGS sequence"/>
</dbReference>
<dbReference type="RefSeq" id="WP_142833055.1">
    <property type="nucleotide sequence ID" value="NZ_VFSV01000002.1"/>
</dbReference>
<evidence type="ECO:0000256" key="4">
    <source>
        <dbReference type="ARBA" id="ARBA00022833"/>
    </source>
</evidence>
<name>A0A547QA76_9RHOB</name>
<keyword evidence="2" id="KW-0808">Transferase</keyword>
<dbReference type="InterPro" id="IPR008567">
    <property type="entry name" value="BKACE"/>
</dbReference>
<keyword evidence="4" id="KW-0862">Zinc</keyword>
<keyword evidence="6" id="KW-1185">Reference proteome</keyword>
<dbReference type="PANTHER" id="PTHR37418:SF2">
    <property type="entry name" value="3-KETO-5-AMINOHEXANOATE CLEAVAGE ENZYME"/>
    <property type="match status" value="1"/>
</dbReference>
<evidence type="ECO:0000256" key="1">
    <source>
        <dbReference type="ARBA" id="ARBA00001947"/>
    </source>
</evidence>
<dbReference type="OrthoDB" id="9805277at2"/>
<proteinExistence type="predicted"/>
<dbReference type="AlphaFoldDB" id="A0A547QA76"/>